<proteinExistence type="predicted"/>
<dbReference type="EMBL" id="CP036287">
    <property type="protein sequence ID" value="QDU68623.1"/>
    <property type="molecule type" value="Genomic_DNA"/>
</dbReference>
<organism evidence="1 2">
    <name type="scientific">Engelhardtia mirabilis</name>
    <dbReference type="NCBI Taxonomy" id="2528011"/>
    <lineage>
        <taxon>Bacteria</taxon>
        <taxon>Pseudomonadati</taxon>
        <taxon>Planctomycetota</taxon>
        <taxon>Planctomycetia</taxon>
        <taxon>Planctomycetia incertae sedis</taxon>
        <taxon>Engelhardtia</taxon>
    </lineage>
</organism>
<reference evidence="1 2" key="1">
    <citation type="submission" date="2019-02" db="EMBL/GenBank/DDBJ databases">
        <title>Deep-cultivation of Planctomycetes and their phenomic and genomic characterization uncovers novel biology.</title>
        <authorList>
            <person name="Wiegand S."/>
            <person name="Jogler M."/>
            <person name="Boedeker C."/>
            <person name="Pinto D."/>
            <person name="Vollmers J."/>
            <person name="Rivas-Marin E."/>
            <person name="Kohn T."/>
            <person name="Peeters S.H."/>
            <person name="Heuer A."/>
            <person name="Rast P."/>
            <person name="Oberbeckmann S."/>
            <person name="Bunk B."/>
            <person name="Jeske O."/>
            <person name="Meyerdierks A."/>
            <person name="Storesund J.E."/>
            <person name="Kallscheuer N."/>
            <person name="Luecker S."/>
            <person name="Lage O.M."/>
            <person name="Pohl T."/>
            <person name="Merkel B.J."/>
            <person name="Hornburger P."/>
            <person name="Mueller R.-W."/>
            <person name="Bruemmer F."/>
            <person name="Labrenz M."/>
            <person name="Spormann A.M."/>
            <person name="Op den Camp H."/>
            <person name="Overmann J."/>
            <person name="Amann R."/>
            <person name="Jetten M.S.M."/>
            <person name="Mascher T."/>
            <person name="Medema M.H."/>
            <person name="Devos D.P."/>
            <person name="Kaster A.-K."/>
            <person name="Ovreas L."/>
            <person name="Rohde M."/>
            <person name="Galperin M.Y."/>
            <person name="Jogler C."/>
        </authorList>
    </citation>
    <scope>NUCLEOTIDE SEQUENCE [LARGE SCALE GENOMIC DNA]</scope>
    <source>
        <strain evidence="1 2">Pla133</strain>
    </source>
</reference>
<evidence type="ECO:0000313" key="1">
    <source>
        <dbReference type="EMBL" id="QDU68623.1"/>
    </source>
</evidence>
<accession>A0A518BNW2</accession>
<dbReference type="Proteomes" id="UP000316921">
    <property type="component" value="Chromosome"/>
</dbReference>
<gene>
    <name evidence="1" type="ORF">Pla133_37240</name>
</gene>
<dbReference type="Gene3D" id="1.25.40.10">
    <property type="entry name" value="Tetratricopeptide repeat domain"/>
    <property type="match status" value="1"/>
</dbReference>
<dbReference type="InterPro" id="IPR011990">
    <property type="entry name" value="TPR-like_helical_dom_sf"/>
</dbReference>
<evidence type="ECO:0000313" key="2">
    <source>
        <dbReference type="Proteomes" id="UP000316921"/>
    </source>
</evidence>
<sequence>MSMMRRILSRSRVRDARARLSKQVTPSNYVALAQECAMAGDLREARRVATEGLGQFPTHGELRRIAERIDKQDRESRLGELRSELVEGPRDAVFRELVDLLLESGDVSRAEQTATDWCAKLDGPEARLAVARARVERFIADRGRDVGQLAFEALDQFDELRGSDKRSWRLRLQITTAIGAWREARRAAARLLELEPGSPALEARFRTLDTLCADAPDVNQALREVEKTGRLVDDPTHEQESERDGLAHDVRPVLRELTRDQEIRAALYLRGSTALVQGPKGATAERTARQVREVVQSGRTVARRLGLGRITDLRLEGDFGTLSAACSEADSAAMWSSGKLTTSQERALVDLVGWRPTVDGVER</sequence>
<protein>
    <recommendedName>
        <fullName evidence="3">Tetratricopeptide repeat protein</fullName>
    </recommendedName>
</protein>
<name>A0A518BNW2_9BACT</name>
<evidence type="ECO:0008006" key="3">
    <source>
        <dbReference type="Google" id="ProtNLM"/>
    </source>
</evidence>
<keyword evidence="2" id="KW-1185">Reference proteome</keyword>
<dbReference type="AlphaFoldDB" id="A0A518BNW2"/>
<dbReference type="KEGG" id="pbap:Pla133_37240"/>